<proteinExistence type="predicted"/>
<dbReference type="AlphaFoldDB" id="A0A3L8PNJ5"/>
<dbReference type="Gene3D" id="3.40.50.2000">
    <property type="entry name" value="Glycogen Phosphorylase B"/>
    <property type="match status" value="1"/>
</dbReference>
<accession>A0A3L8PNJ5</accession>
<name>A0A3L8PNJ5_9ACTN</name>
<evidence type="ECO:0000259" key="1">
    <source>
        <dbReference type="Pfam" id="PF04101"/>
    </source>
</evidence>
<reference evidence="2 3" key="1">
    <citation type="submission" date="2018-10" db="EMBL/GenBank/DDBJ databases">
        <title>Aeromicrobium sp. 9W16Y-2 whole genome shotgun sequence.</title>
        <authorList>
            <person name="Li F."/>
        </authorList>
    </citation>
    <scope>NUCLEOTIDE SEQUENCE [LARGE SCALE GENOMIC DNA]</scope>
    <source>
        <strain evidence="2 3">9W16Y-2</strain>
    </source>
</reference>
<keyword evidence="3" id="KW-1185">Reference proteome</keyword>
<dbReference type="SUPFAM" id="SSF53756">
    <property type="entry name" value="UDP-Glycosyltransferase/glycogen phosphorylase"/>
    <property type="match status" value="1"/>
</dbReference>
<dbReference type="InterPro" id="IPR007235">
    <property type="entry name" value="Glyco_trans_28_C"/>
</dbReference>
<organism evidence="2 3">
    <name type="scientific">Aeromicrobium phragmitis</name>
    <dbReference type="NCBI Taxonomy" id="2478914"/>
    <lineage>
        <taxon>Bacteria</taxon>
        <taxon>Bacillati</taxon>
        <taxon>Actinomycetota</taxon>
        <taxon>Actinomycetes</taxon>
        <taxon>Propionibacteriales</taxon>
        <taxon>Nocardioidaceae</taxon>
        <taxon>Aeromicrobium</taxon>
    </lineage>
</organism>
<dbReference type="EMBL" id="RDBF01000004">
    <property type="protein sequence ID" value="RLV56263.1"/>
    <property type="molecule type" value="Genomic_DNA"/>
</dbReference>
<dbReference type="Pfam" id="PF04101">
    <property type="entry name" value="Glyco_tran_28_C"/>
    <property type="match status" value="1"/>
</dbReference>
<feature type="domain" description="Glycosyl transferase family 28 C-terminal" evidence="1">
    <location>
        <begin position="11"/>
        <end position="50"/>
    </location>
</feature>
<comment type="caution">
    <text evidence="2">The sequence shown here is derived from an EMBL/GenBank/DDBJ whole genome shotgun (WGS) entry which is preliminary data.</text>
</comment>
<dbReference type="OrthoDB" id="9809594at2"/>
<sequence length="114" mass="12721">MARHGVWHRDTQRLLDESDVVICHAGQDVIAEVSARRRPAVIIPRERPHEEELCAAEALRRGAWPALVSWSFPARGWPELLDEARSLDGAAWSSWCDGLGARRFAATLQSLVLA</sequence>
<evidence type="ECO:0000313" key="2">
    <source>
        <dbReference type="EMBL" id="RLV56263.1"/>
    </source>
</evidence>
<dbReference type="Proteomes" id="UP000282515">
    <property type="component" value="Unassembled WGS sequence"/>
</dbReference>
<dbReference type="GO" id="GO:0016758">
    <property type="term" value="F:hexosyltransferase activity"/>
    <property type="evidence" value="ECO:0007669"/>
    <property type="project" value="InterPro"/>
</dbReference>
<protein>
    <recommendedName>
        <fullName evidence="1">Glycosyl transferase family 28 C-terminal domain-containing protein</fullName>
    </recommendedName>
</protein>
<evidence type="ECO:0000313" key="3">
    <source>
        <dbReference type="Proteomes" id="UP000282515"/>
    </source>
</evidence>
<gene>
    <name evidence="2" type="ORF">D9V41_07485</name>
</gene>
<dbReference type="RefSeq" id="WP_121793922.1">
    <property type="nucleotide sequence ID" value="NZ_RDBF01000004.1"/>
</dbReference>